<dbReference type="Gramene" id="TraesWEE_scaffold_008737_01G000100.1">
    <property type="protein sequence ID" value="TraesWEE_scaffold_008737_01G000100.1"/>
    <property type="gene ID" value="TraesWEE_scaffold_008737_01G000100"/>
</dbReference>
<dbReference type="InterPro" id="IPR004088">
    <property type="entry name" value="KH_dom_type_1"/>
</dbReference>
<gene>
    <name evidence="3" type="primary">LOC123045733</name>
</gene>
<dbReference type="Gramene" id="TraesCLE_scaffold_010973_01G000100.1">
    <property type="protein sequence ID" value="TraesCLE_scaffold_010973_01G000100.1"/>
    <property type="gene ID" value="TraesCLE_scaffold_010973_01G000100"/>
</dbReference>
<feature type="domain" description="K Homology" evidence="2">
    <location>
        <begin position="21"/>
        <end position="73"/>
    </location>
</feature>
<sequence>MDAAELLLHKIRYQGDHADNTVVLVVPYACCGTLIGKGGTLIKSLAEATKAGITVSHHRVCYSFNDRLVKITALIPCGVAPPAFGVVLGLPVPDSWPRMFNGVPYCSLDNQHMNGLLINPLMYTRSLFNLEIVQICIMQTYFRLLHKEGARGSVPSNRGWVDSSRNSQMNHCCNL</sequence>
<dbReference type="EnsemblPlants" id="TraesCS2B02G352100.1">
    <property type="protein sequence ID" value="TraesCS2B02G352100.1"/>
    <property type="gene ID" value="TraesCS2B02G352100"/>
</dbReference>
<dbReference type="Gramene" id="TraesLDM2B03G00974950.1">
    <property type="protein sequence ID" value="TraesLDM2B03G00974950.1"/>
    <property type="gene ID" value="TraesLDM2B03G00974950"/>
</dbReference>
<dbReference type="GeneID" id="123045733"/>
<dbReference type="Gramene" id="TraesMAC2B03G00971730.1">
    <property type="protein sequence ID" value="TraesMAC2B03G00971730.1"/>
    <property type="gene ID" value="TraesMAC2B03G00971730"/>
</dbReference>
<dbReference type="AlphaFoldDB" id="A0A3B6C8J6"/>
<protein>
    <recommendedName>
        <fullName evidence="2">K Homology domain-containing protein</fullName>
    </recommendedName>
</protein>
<dbReference type="Gramene" id="TraesCS2B02G352100.1">
    <property type="protein sequence ID" value="TraesCS2B02G352100.1"/>
    <property type="gene ID" value="TraesCS2B02G352100"/>
</dbReference>
<dbReference type="RefSeq" id="XP_044324845.1">
    <property type="nucleotide sequence ID" value="XM_044468910.1"/>
</dbReference>
<evidence type="ECO:0000313" key="3">
    <source>
        <dbReference type="EnsemblPlants" id="TraesCS2B02G352100.1"/>
    </source>
</evidence>
<dbReference type="PROSITE" id="PS50084">
    <property type="entry name" value="KH_TYPE_1"/>
    <property type="match status" value="1"/>
</dbReference>
<keyword evidence="1" id="KW-0694">RNA-binding</keyword>
<dbReference type="Gramene" id="TraesCAD_scaffold_013788_01G000200.1">
    <property type="protein sequence ID" value="TraesCAD_scaffold_013788_01G000200.1"/>
    <property type="gene ID" value="TraesCAD_scaffold_013788_01G000200"/>
</dbReference>
<dbReference type="InterPro" id="IPR036612">
    <property type="entry name" value="KH_dom_type_1_sf"/>
</dbReference>
<name>A0A3B6C8J6_WHEAT</name>
<dbReference type="Gramene" id="TraesSYM2B03G00988590.1">
    <property type="protein sequence ID" value="TraesSYM2B03G00988590.1"/>
    <property type="gene ID" value="TraesSYM2B03G00988590"/>
</dbReference>
<evidence type="ECO:0000259" key="2">
    <source>
        <dbReference type="Pfam" id="PF00013"/>
    </source>
</evidence>
<dbReference type="GO" id="GO:0005737">
    <property type="term" value="C:cytoplasm"/>
    <property type="evidence" value="ECO:0000318"/>
    <property type="project" value="GO_Central"/>
</dbReference>
<reference evidence="3" key="2">
    <citation type="submission" date="2018-10" db="UniProtKB">
        <authorList>
            <consortium name="EnsemblPlants"/>
        </authorList>
    </citation>
    <scope>IDENTIFICATION</scope>
</reference>
<dbReference type="SUPFAM" id="SSF54791">
    <property type="entry name" value="Eukaryotic type KH-domain (KH-domain type I)"/>
    <property type="match status" value="1"/>
</dbReference>
<dbReference type="OrthoDB" id="442947at2759"/>
<dbReference type="Gramene" id="TraesCS2B03G0909000.1">
    <property type="protein sequence ID" value="TraesCS2B03G0909000.1.CDS"/>
    <property type="gene ID" value="TraesCS2B03G0909000"/>
</dbReference>
<organism evidence="3">
    <name type="scientific">Triticum aestivum</name>
    <name type="common">Wheat</name>
    <dbReference type="NCBI Taxonomy" id="4565"/>
    <lineage>
        <taxon>Eukaryota</taxon>
        <taxon>Viridiplantae</taxon>
        <taxon>Streptophyta</taxon>
        <taxon>Embryophyta</taxon>
        <taxon>Tracheophyta</taxon>
        <taxon>Spermatophyta</taxon>
        <taxon>Magnoliopsida</taxon>
        <taxon>Liliopsida</taxon>
        <taxon>Poales</taxon>
        <taxon>Poaceae</taxon>
        <taxon>BOP clade</taxon>
        <taxon>Pooideae</taxon>
        <taxon>Triticodae</taxon>
        <taxon>Triticeae</taxon>
        <taxon>Triticinae</taxon>
        <taxon>Triticum</taxon>
    </lineage>
</organism>
<proteinExistence type="predicted"/>
<dbReference type="Gramene" id="TraesROB_scaffold_065617_01G000100.1">
    <property type="protein sequence ID" value="TraesROB_scaffold_065617_01G000100.1"/>
    <property type="gene ID" value="TraesROB_scaffold_065617_01G000100"/>
</dbReference>
<keyword evidence="4" id="KW-1185">Reference proteome</keyword>
<evidence type="ECO:0000256" key="1">
    <source>
        <dbReference type="PROSITE-ProRule" id="PRU00117"/>
    </source>
</evidence>
<accession>A0A3B6C8J6</accession>
<dbReference type="Gene3D" id="3.30.1370.10">
    <property type="entry name" value="K Homology domain, type 1"/>
    <property type="match status" value="1"/>
</dbReference>
<dbReference type="GO" id="GO:0003729">
    <property type="term" value="F:mRNA binding"/>
    <property type="evidence" value="ECO:0000318"/>
    <property type="project" value="GO_Central"/>
</dbReference>
<dbReference type="Proteomes" id="UP000019116">
    <property type="component" value="Chromosome 2B"/>
</dbReference>
<evidence type="ECO:0000313" key="4">
    <source>
        <dbReference type="Proteomes" id="UP000019116"/>
    </source>
</evidence>
<dbReference type="Gramene" id="TraesSTA2B03G00970420.1">
    <property type="protein sequence ID" value="TraesSTA2B03G00970420.1"/>
    <property type="gene ID" value="TraesSTA2B03G00970420"/>
</dbReference>
<dbReference type="Pfam" id="PF00013">
    <property type="entry name" value="KH_1"/>
    <property type="match status" value="1"/>
</dbReference>
<dbReference type="SMR" id="A0A3B6C8J6"/>
<reference evidence="3" key="1">
    <citation type="submission" date="2018-08" db="EMBL/GenBank/DDBJ databases">
        <authorList>
            <person name="Rossello M."/>
        </authorList>
    </citation>
    <scope>NUCLEOTIDE SEQUENCE [LARGE SCALE GENOMIC DNA]</scope>
    <source>
        <strain evidence="3">cv. Chinese Spring</strain>
    </source>
</reference>
<dbReference type="Gramene" id="TraesJAG2B03G00973930.1">
    <property type="protein sequence ID" value="TraesJAG2B03G00973930.1"/>
    <property type="gene ID" value="TraesJAG2B03G00973930"/>
</dbReference>